<evidence type="ECO:0000256" key="1">
    <source>
        <dbReference type="ARBA" id="ARBA00005964"/>
    </source>
</evidence>
<dbReference type="GO" id="GO:0006581">
    <property type="term" value="P:acetylcholine catabolic process"/>
    <property type="evidence" value="ECO:0007669"/>
    <property type="project" value="TreeGrafter"/>
</dbReference>
<feature type="active site" description="Charge relay system" evidence="5">
    <location>
        <position position="471"/>
    </location>
</feature>
<dbReference type="Gene3D" id="3.40.50.1820">
    <property type="entry name" value="alpha/beta hydrolase"/>
    <property type="match status" value="1"/>
</dbReference>
<gene>
    <name evidence="8 10 11" type="ORF">SRAE_1000291800</name>
</gene>
<sequence>MEKWLLTYLIATFFCLIFGGKDPKNVVKTKYGVVKGISYNYFDNVVNEYLGIPFAQPPVGKLRFKPPKSLKKPAWKGTFMANKLANSCAAEVIATGFEGYDFWNPTNKVSEDCLQLNMWVPKEKTGAVIVYIYGGAFYSGSASLDVYNGSVLAAKTKTIVVNLNYRLGVLGFGYLEGSKDIPGNMGLLDQQMGLKWVYENIENFGGDRKKITIWGESAGSVSVNAHLYAPDSAKYFQRVLSNSGIVDNVWGKYSNKYVSYATREVAKKLKCKSGNKNIVNCLIKAKVNDIIKAGSEVQASSQTIFHFVFSPIEKDSLFFKGNVTQKIDKHQMKKDVDLFIGKTSNEFTYFLPSYFSDEKTFGCGYDIKYKASSQKNSCDMKKIHYNKVIDIVSSQLKLPPNITKKLSKMYRKCGRKYRDSAARFLGEVYFDCDILKYIINISGIINGRIYYYEFKVVSSANPWPKWMGAMHGYELEYEFGMPFRKPEVYEKRKIKKEKKFSEHFMKLISNFAKSGIPSTKWKEFTSNKQVGALLVHQLSYRSIRHKKKLLTKTCKILSPYIPRRII</sequence>
<reference evidence="10" key="2">
    <citation type="submission" date="2020-12" db="UniProtKB">
        <authorList>
            <consortium name="WormBaseParasite"/>
        </authorList>
    </citation>
    <scope>IDENTIFICATION</scope>
</reference>
<evidence type="ECO:0000256" key="3">
    <source>
        <dbReference type="ARBA" id="ARBA00022801"/>
    </source>
</evidence>
<dbReference type="GeneID" id="36377030"/>
<dbReference type="SUPFAM" id="SSF53474">
    <property type="entry name" value="alpha/beta-Hydrolases"/>
    <property type="match status" value="1"/>
</dbReference>
<keyword evidence="2" id="KW-0719">Serine esterase</keyword>
<dbReference type="PROSITE" id="PS00122">
    <property type="entry name" value="CARBOXYLESTERASE_B_1"/>
    <property type="match status" value="1"/>
</dbReference>
<evidence type="ECO:0000256" key="4">
    <source>
        <dbReference type="ARBA" id="ARBA00023157"/>
    </source>
</evidence>
<dbReference type="GO" id="GO:0005615">
    <property type="term" value="C:extracellular space"/>
    <property type="evidence" value="ECO:0007669"/>
    <property type="project" value="TreeGrafter"/>
</dbReference>
<evidence type="ECO:0000256" key="5">
    <source>
        <dbReference type="PIRSR" id="PIRSR600997-1"/>
    </source>
</evidence>
<dbReference type="ESTHER" id="strrb-a0a090lax3">
    <property type="family name" value="Cholinesterase-like"/>
</dbReference>
<reference evidence="8 9" key="1">
    <citation type="submission" date="2014-09" db="EMBL/GenBank/DDBJ databases">
        <authorList>
            <person name="Martin A.A."/>
        </authorList>
    </citation>
    <scope>NUCLEOTIDE SEQUENCE</scope>
    <source>
        <strain evidence="9">ED321</strain>
        <strain evidence="8">ED321 Heterogonic</strain>
    </source>
</reference>
<dbReference type="OrthoDB" id="408631at2759"/>
<evidence type="ECO:0000313" key="11">
    <source>
        <dbReference type="WormBase" id="SRAE_1000291800"/>
    </source>
</evidence>
<dbReference type="InterPro" id="IPR019826">
    <property type="entry name" value="Carboxylesterase_B_AS"/>
</dbReference>
<accession>A0A090LAX3</accession>
<dbReference type="AlphaFoldDB" id="A0A090LAX3"/>
<dbReference type="GO" id="GO:0019695">
    <property type="term" value="P:choline metabolic process"/>
    <property type="evidence" value="ECO:0007669"/>
    <property type="project" value="TreeGrafter"/>
</dbReference>
<dbReference type="OMA" id="NAYWALR"/>
<dbReference type="InterPro" id="IPR029058">
    <property type="entry name" value="AB_hydrolase_fold"/>
</dbReference>
<feature type="signal peptide" evidence="6">
    <location>
        <begin position="1"/>
        <end position="23"/>
    </location>
</feature>
<dbReference type="Proteomes" id="UP000035682">
    <property type="component" value="Unplaced"/>
</dbReference>
<dbReference type="Pfam" id="PF00135">
    <property type="entry name" value="COesterase"/>
    <property type="match status" value="1"/>
</dbReference>
<feature type="active site" description="Acyl-ester intermediate" evidence="5">
    <location>
        <position position="217"/>
    </location>
</feature>
<feature type="domain" description="Carboxylesterase type B" evidence="7">
    <location>
        <begin position="24"/>
        <end position="529"/>
    </location>
</feature>
<evidence type="ECO:0000259" key="7">
    <source>
        <dbReference type="Pfam" id="PF00135"/>
    </source>
</evidence>
<dbReference type="STRING" id="34506.A0A090LAX3"/>
<organism evidence="8">
    <name type="scientific">Strongyloides ratti</name>
    <name type="common">Parasitic roundworm</name>
    <dbReference type="NCBI Taxonomy" id="34506"/>
    <lineage>
        <taxon>Eukaryota</taxon>
        <taxon>Metazoa</taxon>
        <taxon>Ecdysozoa</taxon>
        <taxon>Nematoda</taxon>
        <taxon>Chromadorea</taxon>
        <taxon>Rhabditida</taxon>
        <taxon>Tylenchina</taxon>
        <taxon>Panagrolaimomorpha</taxon>
        <taxon>Strongyloidoidea</taxon>
        <taxon>Strongyloididae</taxon>
        <taxon>Strongyloides</taxon>
    </lineage>
</organism>
<dbReference type="GO" id="GO:0003990">
    <property type="term" value="F:acetylcholinesterase activity"/>
    <property type="evidence" value="ECO:0007669"/>
    <property type="project" value="TreeGrafter"/>
</dbReference>
<protein>
    <recommendedName>
        <fullName evidence="6">Carboxylic ester hydrolase</fullName>
        <ecNumber evidence="6">3.1.1.-</ecNumber>
    </recommendedName>
</protein>
<evidence type="ECO:0000313" key="10">
    <source>
        <dbReference type="WBParaSite" id="SRAE_1000291800.1"/>
    </source>
</evidence>
<keyword evidence="9" id="KW-1185">Reference proteome</keyword>
<dbReference type="InterPro" id="IPR000997">
    <property type="entry name" value="Cholinesterase"/>
</dbReference>
<keyword evidence="4" id="KW-1015">Disulfide bond</keyword>
<comment type="similarity">
    <text evidence="1 6">Belongs to the type-B carboxylesterase/lipase family.</text>
</comment>
<keyword evidence="6" id="KW-0732">Signal</keyword>
<dbReference type="WormBase" id="SRAE_1000291800">
    <property type="protein sequence ID" value="SRP04688"/>
    <property type="gene ID" value="WBGene00259535"/>
</dbReference>
<dbReference type="CTD" id="36377030"/>
<dbReference type="EMBL" id="LN609528">
    <property type="protein sequence ID" value="CEF64665.1"/>
    <property type="molecule type" value="Genomic_DNA"/>
</dbReference>
<dbReference type="PANTHER" id="PTHR43918:SF15">
    <property type="entry name" value="CARBOXYLIC ESTER HYDROLASE"/>
    <property type="match status" value="1"/>
</dbReference>
<feature type="chain" id="PRO_5015017702" description="Carboxylic ester hydrolase" evidence="6">
    <location>
        <begin position="24"/>
        <end position="566"/>
    </location>
</feature>
<dbReference type="WBParaSite" id="SRAE_1000291800.1">
    <property type="protein sequence ID" value="SRAE_1000291800.1"/>
    <property type="gene ID" value="WBGene00259535"/>
</dbReference>
<dbReference type="EC" id="3.1.1.-" evidence="6"/>
<dbReference type="RefSeq" id="XP_024503866.1">
    <property type="nucleotide sequence ID" value="XM_024650050.1"/>
</dbReference>
<name>A0A090LAX3_STRRB</name>
<evidence type="ECO:0000313" key="8">
    <source>
        <dbReference type="EMBL" id="CEF64665.1"/>
    </source>
</evidence>
<evidence type="ECO:0000313" key="9">
    <source>
        <dbReference type="Proteomes" id="UP000035682"/>
    </source>
</evidence>
<evidence type="ECO:0000256" key="2">
    <source>
        <dbReference type="ARBA" id="ARBA00022487"/>
    </source>
</evidence>
<dbReference type="PRINTS" id="PR00878">
    <property type="entry name" value="CHOLNESTRASE"/>
</dbReference>
<evidence type="ECO:0000256" key="6">
    <source>
        <dbReference type="RuleBase" id="RU361235"/>
    </source>
</evidence>
<dbReference type="PANTHER" id="PTHR43918">
    <property type="entry name" value="ACETYLCHOLINESTERASE"/>
    <property type="match status" value="1"/>
</dbReference>
<feature type="active site" description="Charge relay system" evidence="5">
    <location>
        <position position="346"/>
    </location>
</feature>
<dbReference type="InterPro" id="IPR002018">
    <property type="entry name" value="CarbesteraseB"/>
</dbReference>
<proteinExistence type="inferred from homology"/>
<keyword evidence="3 6" id="KW-0378">Hydrolase</keyword>
<dbReference type="InterPro" id="IPR050654">
    <property type="entry name" value="AChE-related_enzymes"/>
</dbReference>
<dbReference type="GO" id="GO:0005886">
    <property type="term" value="C:plasma membrane"/>
    <property type="evidence" value="ECO:0007669"/>
    <property type="project" value="TreeGrafter"/>
</dbReference>